<feature type="transmembrane region" description="Helical" evidence="2">
    <location>
        <begin position="525"/>
        <end position="543"/>
    </location>
</feature>
<feature type="transmembrane region" description="Helical" evidence="2">
    <location>
        <begin position="373"/>
        <end position="393"/>
    </location>
</feature>
<dbReference type="Proteomes" id="UP001295684">
    <property type="component" value="Unassembled WGS sequence"/>
</dbReference>
<feature type="transmembrane region" description="Helical" evidence="2">
    <location>
        <begin position="493"/>
        <end position="519"/>
    </location>
</feature>
<organism evidence="3 4">
    <name type="scientific">Euplotes crassus</name>
    <dbReference type="NCBI Taxonomy" id="5936"/>
    <lineage>
        <taxon>Eukaryota</taxon>
        <taxon>Sar</taxon>
        <taxon>Alveolata</taxon>
        <taxon>Ciliophora</taxon>
        <taxon>Intramacronucleata</taxon>
        <taxon>Spirotrichea</taxon>
        <taxon>Hypotrichia</taxon>
        <taxon>Euplotida</taxon>
        <taxon>Euplotidae</taxon>
        <taxon>Moneuplotes</taxon>
    </lineage>
</organism>
<keyword evidence="2" id="KW-0472">Membrane</keyword>
<comment type="caution">
    <text evidence="3">The sequence shown here is derived from an EMBL/GenBank/DDBJ whole genome shotgun (WGS) entry which is preliminary data.</text>
</comment>
<accession>A0AAD1Y9K9</accession>
<dbReference type="EMBL" id="CAMPGE010029637">
    <property type="protein sequence ID" value="CAI2387117.1"/>
    <property type="molecule type" value="Genomic_DNA"/>
</dbReference>
<proteinExistence type="predicted"/>
<evidence type="ECO:0000256" key="2">
    <source>
        <dbReference type="SAM" id="Phobius"/>
    </source>
</evidence>
<feature type="transmembrane region" description="Helical" evidence="2">
    <location>
        <begin position="646"/>
        <end position="666"/>
    </location>
</feature>
<name>A0AAD1Y9K9_EUPCR</name>
<protein>
    <submittedName>
        <fullName evidence="3">Uncharacterized protein</fullName>
    </submittedName>
</protein>
<feature type="region of interest" description="Disordered" evidence="1">
    <location>
        <begin position="1"/>
        <end position="60"/>
    </location>
</feature>
<evidence type="ECO:0000256" key="1">
    <source>
        <dbReference type="SAM" id="MobiDB-lite"/>
    </source>
</evidence>
<feature type="compositionally biased region" description="Basic and acidic residues" evidence="1">
    <location>
        <begin position="1"/>
        <end position="54"/>
    </location>
</feature>
<evidence type="ECO:0000313" key="4">
    <source>
        <dbReference type="Proteomes" id="UP001295684"/>
    </source>
</evidence>
<reference evidence="3" key="1">
    <citation type="submission" date="2023-07" db="EMBL/GenBank/DDBJ databases">
        <authorList>
            <consortium name="AG Swart"/>
            <person name="Singh M."/>
            <person name="Singh A."/>
            <person name="Seah K."/>
            <person name="Emmerich C."/>
        </authorList>
    </citation>
    <scope>NUCLEOTIDE SEQUENCE</scope>
    <source>
        <strain evidence="3">DP1</strain>
    </source>
</reference>
<feature type="transmembrane region" description="Helical" evidence="2">
    <location>
        <begin position="405"/>
        <end position="431"/>
    </location>
</feature>
<evidence type="ECO:0000313" key="3">
    <source>
        <dbReference type="EMBL" id="CAI2387117.1"/>
    </source>
</evidence>
<feature type="transmembrane region" description="Helical" evidence="2">
    <location>
        <begin position="165"/>
        <end position="184"/>
    </location>
</feature>
<feature type="transmembrane region" description="Helical" evidence="2">
    <location>
        <begin position="196"/>
        <end position="214"/>
    </location>
</feature>
<dbReference type="AlphaFoldDB" id="A0AAD1Y9K9"/>
<keyword evidence="2" id="KW-0812">Transmembrane</keyword>
<gene>
    <name evidence="3" type="ORF">ECRASSUSDP1_LOCUS28745</name>
</gene>
<feature type="transmembrane region" description="Helical" evidence="2">
    <location>
        <begin position="125"/>
        <end position="145"/>
    </location>
</feature>
<keyword evidence="4" id="KW-1185">Reference proteome</keyword>
<sequence length="669" mass="77946">MSLETQNRKDDNNENIKEDLENSESKLDFEELPEDPRSSFFHPEKEDKKMKGADPPDTSRVFPKLSQDIVRKRAKKDDKKDFLTRLVKPSQNRLTNAMKSLVAKKIVEREEYEIVFSLSRTVKMFIYHTLFYFIGIFATLLILIIEGYQFTKNLGFIGMHLRFIIMQYSTQVMFIGFIVLVAVLPMKSISQFESYFFIMLMVLRSFIVAVRYGFISNSRYKLYKSPVKLFWITSDFLLLGWLKMSPKIIHEQIDAAKYRLQIQKREWKFTFITPLATDIHQRLMINAKDSKDAFEKIDKEFASKMITADIFPKSGAKTTSLVAHAFAKMPEENKDYALRDTDEENVEITQSYEAEAILREMCLLESHAHSTPIYSLIIIIARIAIQIISQFYHNGKSFSVYWYEYLLTSWLIVDIVIIYGSNLLFIIAGIIDFKRKLFFMKILQSMISIQKSKDFQYSTYFPTLNILNKENLKSWLKLRSASLDLGKKFTYRIFLYCSIYLSVYLTYLIFLLMIVFRIIKADLAIAAYLAGTFDIIVILTILFQMLRMGAQVNDYYDIHKGELITIKKLLFDARDNPEIYVNLGSSADHSDQLLGKMIRTIPRSSTSTSKYIDDCIMFIEIAIQELEYEKATKPLKLMGLTCSNELLTSVYTGIASISFALIQYIYSRY</sequence>
<keyword evidence="2" id="KW-1133">Transmembrane helix</keyword>